<dbReference type="OrthoDB" id="3265734at2759"/>
<feature type="compositionally biased region" description="Polar residues" evidence="1">
    <location>
        <begin position="448"/>
        <end position="462"/>
    </location>
</feature>
<accession>A0A2A9NK38</accession>
<reference evidence="3 4" key="1">
    <citation type="submission" date="2014-02" db="EMBL/GenBank/DDBJ databases">
        <title>Transposable element dynamics among asymbiotic and ectomycorrhizal Amanita fungi.</title>
        <authorList>
            <consortium name="DOE Joint Genome Institute"/>
            <person name="Hess J."/>
            <person name="Skrede I."/>
            <person name="Wolfe B."/>
            <person name="LaButti K."/>
            <person name="Ohm R.A."/>
            <person name="Grigoriev I.V."/>
            <person name="Pringle A."/>
        </authorList>
    </citation>
    <scope>NUCLEOTIDE SEQUENCE [LARGE SCALE GENOMIC DNA]</scope>
    <source>
        <strain evidence="3 4">SKay4041</strain>
    </source>
</reference>
<feature type="transmembrane region" description="Helical" evidence="2">
    <location>
        <begin position="315"/>
        <end position="337"/>
    </location>
</feature>
<evidence type="ECO:0000256" key="2">
    <source>
        <dbReference type="SAM" id="Phobius"/>
    </source>
</evidence>
<evidence type="ECO:0000256" key="1">
    <source>
        <dbReference type="SAM" id="MobiDB-lite"/>
    </source>
</evidence>
<name>A0A2A9NK38_9AGAR</name>
<dbReference type="STRING" id="703135.A0A2A9NK38"/>
<dbReference type="AlphaFoldDB" id="A0A2A9NK38"/>
<dbReference type="EMBL" id="KZ302079">
    <property type="protein sequence ID" value="PFH48043.1"/>
    <property type="molecule type" value="Genomic_DNA"/>
</dbReference>
<organism evidence="3 4">
    <name type="scientific">Amanita thiersii Skay4041</name>
    <dbReference type="NCBI Taxonomy" id="703135"/>
    <lineage>
        <taxon>Eukaryota</taxon>
        <taxon>Fungi</taxon>
        <taxon>Dikarya</taxon>
        <taxon>Basidiomycota</taxon>
        <taxon>Agaricomycotina</taxon>
        <taxon>Agaricomycetes</taxon>
        <taxon>Agaricomycetidae</taxon>
        <taxon>Agaricales</taxon>
        <taxon>Pluteineae</taxon>
        <taxon>Amanitaceae</taxon>
        <taxon>Amanita</taxon>
    </lineage>
</organism>
<keyword evidence="2" id="KW-0472">Membrane</keyword>
<feature type="compositionally biased region" description="Polar residues" evidence="1">
    <location>
        <begin position="419"/>
        <end position="434"/>
    </location>
</feature>
<keyword evidence="2" id="KW-1133">Transmembrane helix</keyword>
<dbReference type="Proteomes" id="UP000242287">
    <property type="component" value="Unassembled WGS sequence"/>
</dbReference>
<feature type="region of interest" description="Disordered" evidence="1">
    <location>
        <begin position="406"/>
        <end position="481"/>
    </location>
</feature>
<evidence type="ECO:0000313" key="4">
    <source>
        <dbReference type="Proteomes" id="UP000242287"/>
    </source>
</evidence>
<feature type="compositionally biased region" description="Low complexity" evidence="1">
    <location>
        <begin position="294"/>
        <end position="307"/>
    </location>
</feature>
<keyword evidence="4" id="KW-1185">Reference proteome</keyword>
<protein>
    <submittedName>
        <fullName evidence="3">Uncharacterized protein</fullName>
    </submittedName>
</protein>
<proteinExistence type="predicted"/>
<gene>
    <name evidence="3" type="ORF">AMATHDRAFT_6168</name>
</gene>
<feature type="region of interest" description="Disordered" evidence="1">
    <location>
        <begin position="283"/>
        <end position="311"/>
    </location>
</feature>
<feature type="compositionally biased region" description="Polar residues" evidence="1">
    <location>
        <begin position="283"/>
        <end position="293"/>
    </location>
</feature>
<evidence type="ECO:0000313" key="3">
    <source>
        <dbReference type="EMBL" id="PFH48043.1"/>
    </source>
</evidence>
<dbReference type="Gene3D" id="2.60.120.260">
    <property type="entry name" value="Galactose-binding domain-like"/>
    <property type="match status" value="1"/>
</dbReference>
<keyword evidence="2" id="KW-0812">Transmembrane</keyword>
<sequence length="481" mass="52285">MDQVVYDDTDPKIKYSEKWETGGVAAEYQRTAHGADAPGSWLSFDFNGTRNTVALYVLELTKYMIGSFVAVYGTIPSLRNKNQTVTAISATFTLDGQLINFSQPLGDTVLYNHVLFQSATTGDGPHTLTVKSTTPHGARLWVDFLLVTPPAMPNLYKLDDLPKDVNCTGNWQNEEISGLGNNTSVYRTDGDGSITLKFRGRRVAVYGVIPANTRAPRAQFLIDGTPMTNTIQLAGQQDEALFQVPMFWSSLLQNNGDHTLVIKTGQSTMALEFFLVDDSTLPSTSAQGSNTQQPVPSASPSSSPSPSDHTVSPGAIAGAIGGVVLGLALLAIIFVLFRRRQSRNRSSRRGSALTNFPFRPFPGAAPTPYVFRSNERHRQNHDGQLQRQQSPIIAWRQNVQRHTGLGESAFTQPPPAPSSILSVGSTFEQPTNDGPRSARSLSYVPRDASSSGYPSEPPSTLSEARPPEKKPKFVLVNADDT</sequence>